<proteinExistence type="predicted"/>
<organism evidence="1 2">
    <name type="scientific">Niastella koreensis (strain DSM 17620 / KACC 11465 / NBRC 106392 / GR20-10)</name>
    <dbReference type="NCBI Taxonomy" id="700598"/>
    <lineage>
        <taxon>Bacteria</taxon>
        <taxon>Pseudomonadati</taxon>
        <taxon>Bacteroidota</taxon>
        <taxon>Chitinophagia</taxon>
        <taxon>Chitinophagales</taxon>
        <taxon>Chitinophagaceae</taxon>
        <taxon>Niastella</taxon>
    </lineage>
</organism>
<accession>G8TM32</accession>
<dbReference type="HOGENOM" id="CLU_3397566_0_0_10"/>
<dbReference type="Proteomes" id="UP000005438">
    <property type="component" value="Chromosome"/>
</dbReference>
<evidence type="ECO:0000313" key="2">
    <source>
        <dbReference type="Proteomes" id="UP000005438"/>
    </source>
</evidence>
<gene>
    <name evidence="1" type="ordered locus">Niako_3504</name>
</gene>
<sequence length="31" mass="3401">MPSSVKPGKVFSFITFIDSYKKKKAPIDIGA</sequence>
<name>G8TM32_NIAKG</name>
<evidence type="ECO:0000313" key="1">
    <source>
        <dbReference type="EMBL" id="AEV99805.1"/>
    </source>
</evidence>
<dbReference type="EMBL" id="CP003178">
    <property type="protein sequence ID" value="AEV99805.1"/>
    <property type="molecule type" value="Genomic_DNA"/>
</dbReference>
<protein>
    <submittedName>
        <fullName evidence="1">Uncharacterized protein</fullName>
    </submittedName>
</protein>
<dbReference type="AlphaFoldDB" id="G8TM32"/>
<reference evidence="1 2" key="1">
    <citation type="submission" date="2011-12" db="EMBL/GenBank/DDBJ databases">
        <title>The complete genome of Niastella koreensis GR20-10.</title>
        <authorList>
            <consortium name="US DOE Joint Genome Institute (JGI-PGF)"/>
            <person name="Lucas S."/>
            <person name="Han J."/>
            <person name="Lapidus A."/>
            <person name="Bruce D."/>
            <person name="Goodwin L."/>
            <person name="Pitluck S."/>
            <person name="Peters L."/>
            <person name="Kyrpides N."/>
            <person name="Mavromatis K."/>
            <person name="Ivanova N."/>
            <person name="Mikhailova N."/>
            <person name="Davenport K."/>
            <person name="Saunders E."/>
            <person name="Detter J.C."/>
            <person name="Tapia R."/>
            <person name="Han C."/>
            <person name="Land M."/>
            <person name="Hauser L."/>
            <person name="Markowitz V."/>
            <person name="Cheng J.-F."/>
            <person name="Hugenholtz P."/>
            <person name="Woyke T."/>
            <person name="Wu D."/>
            <person name="Tindall B."/>
            <person name="Pomrenke H."/>
            <person name="Brambilla E."/>
            <person name="Klenk H.-P."/>
            <person name="Eisen J.A."/>
        </authorList>
    </citation>
    <scope>NUCLEOTIDE SEQUENCE [LARGE SCALE GENOMIC DNA]</scope>
    <source>
        <strain evidence="2">DSM 17620 / KACC 11465 / NBRC 106392 / GR20-10</strain>
    </source>
</reference>
<dbReference type="KEGG" id="nko:Niako_3504"/>